<accession>A0ABR1CCI2</accession>
<dbReference type="EMBL" id="JAVFWL010000002">
    <property type="protein sequence ID" value="KAK6736189.1"/>
    <property type="molecule type" value="Genomic_DNA"/>
</dbReference>
<keyword evidence="2" id="KW-1185">Reference proteome</keyword>
<name>A0ABR1CCI2_NECAM</name>
<dbReference type="Proteomes" id="UP001303046">
    <property type="component" value="Unassembled WGS sequence"/>
</dbReference>
<protein>
    <submittedName>
        <fullName evidence="1">Uncharacterized protein</fullName>
    </submittedName>
</protein>
<evidence type="ECO:0000313" key="1">
    <source>
        <dbReference type="EMBL" id="KAK6736189.1"/>
    </source>
</evidence>
<organism evidence="1 2">
    <name type="scientific">Necator americanus</name>
    <name type="common">Human hookworm</name>
    <dbReference type="NCBI Taxonomy" id="51031"/>
    <lineage>
        <taxon>Eukaryota</taxon>
        <taxon>Metazoa</taxon>
        <taxon>Ecdysozoa</taxon>
        <taxon>Nematoda</taxon>
        <taxon>Chromadorea</taxon>
        <taxon>Rhabditida</taxon>
        <taxon>Rhabditina</taxon>
        <taxon>Rhabditomorpha</taxon>
        <taxon>Strongyloidea</taxon>
        <taxon>Ancylostomatidae</taxon>
        <taxon>Bunostominae</taxon>
        <taxon>Necator</taxon>
    </lineage>
</organism>
<evidence type="ECO:0000313" key="2">
    <source>
        <dbReference type="Proteomes" id="UP001303046"/>
    </source>
</evidence>
<comment type="caution">
    <text evidence="1">The sequence shown here is derived from an EMBL/GenBank/DDBJ whole genome shotgun (WGS) entry which is preliminary data.</text>
</comment>
<proteinExistence type="predicted"/>
<reference evidence="1 2" key="1">
    <citation type="submission" date="2023-08" db="EMBL/GenBank/DDBJ databases">
        <title>A Necator americanus chromosomal reference genome.</title>
        <authorList>
            <person name="Ilik V."/>
            <person name="Petrzelkova K.J."/>
            <person name="Pardy F."/>
            <person name="Fuh T."/>
            <person name="Niatou-Singa F.S."/>
            <person name="Gouil Q."/>
            <person name="Baker L."/>
            <person name="Ritchie M.E."/>
            <person name="Jex A.R."/>
            <person name="Gazzola D."/>
            <person name="Li H."/>
            <person name="Toshio Fujiwara R."/>
            <person name="Zhan B."/>
            <person name="Aroian R.V."/>
            <person name="Pafco B."/>
            <person name="Schwarz E.M."/>
        </authorList>
    </citation>
    <scope>NUCLEOTIDE SEQUENCE [LARGE SCALE GENOMIC DNA]</scope>
    <source>
        <strain evidence="1 2">Aroian</strain>
        <tissue evidence="1">Whole animal</tissue>
    </source>
</reference>
<gene>
    <name evidence="1" type="primary">Necator_chrII.g6871</name>
    <name evidence="1" type="ORF">RB195_019078</name>
</gene>
<sequence>MLANANLIRAPLPEKGRNTIWKLGKSFKEVIMLSINPHVVVGAATASTTKDERITETQDVRRRFMFHLHPPPSRFLQPVVKEKHQNFSSDVVRIRWNITATAFYLRSTSSTVKNI</sequence>